<dbReference type="EMBL" id="ACXX02000008">
    <property type="protein sequence ID" value="EGD47364.1"/>
    <property type="molecule type" value="Genomic_DNA"/>
</dbReference>
<sequence length="795" mass="91672">MKMSPLNLSFMEFELLDLNNNSKKPASNNLVTQILEERASKTPERIAAKMCYDFSEQIESLKLKKIASNTYDELKNCCFKVNPYVCKLDDELLKYSLLADGRNDIDELKLLKTHCFNYVIINKNTLDLLRCFNGRNSILGIYEKYKNSNLLFFILNGDMAKHSWKVTSEKEELTLKNTNDFLLLIRLMYISKLIDLNSVNYGDTELKLNQVELFREEKNTAPKREIFTNRDKPKQQDKSILLLGSTPGSATIGILYIASYLKRNGISVYCKYNNLDVDYKSLKADLKKLISEIKPEIVGVSIKWFPHISRGLEICKIIKEISCNIEVVVGGNTSTIYNKEFIENDYVDYVVCGDGEVPLLKICKGEDSIPNCIYKKNGKIIKNSITYVQNDKNSNDIYLSHLEDILISKDLLYSVPYYYIYTGKGCLMNCCYCGGCLEAQKNQFNRQKPFLRNISEVRKDLIEVKKYASTFLFIDSIEMDTLNYHRELWKGIDLSNHFCHFYFYKIPPEEFISILAETFKYIYINVDLCSFSERHRGYLHSLNLVKPMPTDKELIEFVGNCNNYKNMEISVSLISGLPYYTNDDMKQSEAFLKRLMSYPVFKGAEWGRLHAQPGAPIVNSCKEYGMYSQAVEFDDFLKYSKLNMSEEIYPDVYSFKFPYINFNEEVVNDEVNKHYREMYALIKNKCQQVDDTVVYQAITYEEINIEAHKIADILKENGVGEDDVVCIIDEQSISLVIAVLGVLKVRGAYLLVNPDYSETEIRDIAKASNSKLILIGTGVRKRNGLGKINTIVYKI</sequence>
<dbReference type="SUPFAM" id="SSF56801">
    <property type="entry name" value="Acetyl-CoA synthetase-like"/>
    <property type="match status" value="1"/>
</dbReference>
<evidence type="ECO:0000256" key="5">
    <source>
        <dbReference type="ARBA" id="ARBA00023014"/>
    </source>
</evidence>
<dbReference type="eggNOG" id="COG1032">
    <property type="taxonomic scope" value="Bacteria"/>
</dbReference>
<dbReference type="SFLD" id="SFLDS00029">
    <property type="entry name" value="Radical_SAM"/>
    <property type="match status" value="1"/>
</dbReference>
<dbReference type="PANTHER" id="PTHR43409">
    <property type="entry name" value="ANAEROBIC MAGNESIUM-PROTOPORPHYRIN IX MONOMETHYL ESTER CYCLASE-RELATED"/>
    <property type="match status" value="1"/>
</dbReference>
<dbReference type="GO" id="GO:0046872">
    <property type="term" value="F:metal ion binding"/>
    <property type="evidence" value="ECO:0007669"/>
    <property type="project" value="UniProtKB-KW"/>
</dbReference>
<dbReference type="PROSITE" id="PS51332">
    <property type="entry name" value="B12_BINDING"/>
    <property type="match status" value="1"/>
</dbReference>
<gene>
    <name evidence="7" type="ORF">Cpap_1947</name>
</gene>
<dbReference type="PANTHER" id="PTHR43409:SF7">
    <property type="entry name" value="BLL1977 PROTEIN"/>
    <property type="match status" value="1"/>
</dbReference>
<keyword evidence="7" id="KW-0436">Ligase</keyword>
<dbReference type="STRING" id="588581.Cpap_1947"/>
<dbReference type="InterPro" id="IPR006638">
    <property type="entry name" value="Elp3/MiaA/NifB-like_rSAM"/>
</dbReference>
<dbReference type="CDD" id="cd02068">
    <property type="entry name" value="radical_SAM_B12_BD"/>
    <property type="match status" value="1"/>
</dbReference>
<name>F1TDR8_9FIRM</name>
<dbReference type="GO" id="GO:0051536">
    <property type="term" value="F:iron-sulfur cluster binding"/>
    <property type="evidence" value="ECO:0007669"/>
    <property type="project" value="UniProtKB-KW"/>
</dbReference>
<comment type="caution">
    <text evidence="7">The sequence shown here is derived from an EMBL/GenBank/DDBJ whole genome shotgun (WGS) entry which is preliminary data.</text>
</comment>
<dbReference type="GO" id="GO:0031419">
    <property type="term" value="F:cobalamin binding"/>
    <property type="evidence" value="ECO:0007669"/>
    <property type="project" value="InterPro"/>
</dbReference>
<keyword evidence="4" id="KW-0408">Iron</keyword>
<dbReference type="Gene3D" id="3.40.50.280">
    <property type="entry name" value="Cobalamin-binding domain"/>
    <property type="match status" value="1"/>
</dbReference>
<evidence type="ECO:0000256" key="3">
    <source>
        <dbReference type="ARBA" id="ARBA00022723"/>
    </source>
</evidence>
<keyword evidence="5" id="KW-0411">Iron-sulfur</keyword>
<dbReference type="SUPFAM" id="SSF52242">
    <property type="entry name" value="Cobalamin (vitamin B12)-binding domain"/>
    <property type="match status" value="1"/>
</dbReference>
<evidence type="ECO:0000256" key="1">
    <source>
        <dbReference type="ARBA" id="ARBA00001966"/>
    </source>
</evidence>
<evidence type="ECO:0000256" key="4">
    <source>
        <dbReference type="ARBA" id="ARBA00023004"/>
    </source>
</evidence>
<evidence type="ECO:0000313" key="7">
    <source>
        <dbReference type="EMBL" id="EGD47364.1"/>
    </source>
</evidence>
<organism evidence="7 8">
    <name type="scientific">Ruminiclostridium papyrosolvens DSM 2782</name>
    <dbReference type="NCBI Taxonomy" id="588581"/>
    <lineage>
        <taxon>Bacteria</taxon>
        <taxon>Bacillati</taxon>
        <taxon>Bacillota</taxon>
        <taxon>Clostridia</taxon>
        <taxon>Eubacteriales</taxon>
        <taxon>Oscillospiraceae</taxon>
        <taxon>Ruminiclostridium</taxon>
    </lineage>
</organism>
<evidence type="ECO:0000256" key="2">
    <source>
        <dbReference type="ARBA" id="ARBA00022691"/>
    </source>
</evidence>
<dbReference type="InterPro" id="IPR007197">
    <property type="entry name" value="rSAM"/>
</dbReference>
<comment type="cofactor">
    <cofactor evidence="1">
        <name>[4Fe-4S] cluster</name>
        <dbReference type="ChEBI" id="CHEBI:49883"/>
    </cofactor>
</comment>
<dbReference type="InterPro" id="IPR000873">
    <property type="entry name" value="AMP-dep_synth/lig_dom"/>
</dbReference>
<dbReference type="AlphaFoldDB" id="F1TDR8"/>
<dbReference type="InterPro" id="IPR051198">
    <property type="entry name" value="BchE-like"/>
</dbReference>
<dbReference type="InterPro" id="IPR058240">
    <property type="entry name" value="rSAM_sf"/>
</dbReference>
<dbReference type="Gene3D" id="3.40.50.12780">
    <property type="entry name" value="N-terminal domain of ligase-like"/>
    <property type="match status" value="1"/>
</dbReference>
<keyword evidence="3" id="KW-0479">Metal-binding</keyword>
<dbReference type="eggNOG" id="COG1020">
    <property type="taxonomic scope" value="Bacteria"/>
</dbReference>
<evidence type="ECO:0000313" key="8">
    <source>
        <dbReference type="Proteomes" id="UP000003860"/>
    </source>
</evidence>
<proteinExistence type="predicted"/>
<reference evidence="7" key="2">
    <citation type="submission" date="2011-01" db="EMBL/GenBank/DDBJ databases">
        <title>The Non-contiguous Finished genome of Clostridium papyrosolvens.</title>
        <authorList>
            <person name="Lucas S."/>
            <person name="Copeland A."/>
            <person name="Lapidus A."/>
            <person name="Cheng J.-F."/>
            <person name="Goodwin L."/>
            <person name="Pitluck S."/>
            <person name="Misra M."/>
            <person name="Chertkov O."/>
            <person name="Detter J.C."/>
            <person name="Han C."/>
            <person name="Tapia R."/>
            <person name="Land M."/>
            <person name="Hauser L."/>
            <person name="Kyrpides N."/>
            <person name="Ivanova N."/>
            <person name="Pagani I."/>
            <person name="Mouttaki H."/>
            <person name="He Z."/>
            <person name="Zhou J."/>
            <person name="Hemme C.L."/>
            <person name="Woyke T."/>
        </authorList>
    </citation>
    <scope>NUCLEOTIDE SEQUENCE [LARGE SCALE GENOMIC DNA]</scope>
    <source>
        <strain evidence="7">DSM 2782</strain>
    </source>
</reference>
<dbReference type="Pfam" id="PF00501">
    <property type="entry name" value="AMP-binding"/>
    <property type="match status" value="1"/>
</dbReference>
<evidence type="ECO:0000259" key="6">
    <source>
        <dbReference type="PROSITE" id="PS51332"/>
    </source>
</evidence>
<dbReference type="SUPFAM" id="SSF102114">
    <property type="entry name" value="Radical SAM enzymes"/>
    <property type="match status" value="1"/>
</dbReference>
<dbReference type="InterPro" id="IPR036724">
    <property type="entry name" value="Cobalamin-bd_sf"/>
</dbReference>
<reference evidence="7" key="1">
    <citation type="submission" date="2009-07" db="EMBL/GenBank/DDBJ databases">
        <authorList>
            <consortium name="US DOE Joint Genome Institute (JGI-PGF)"/>
            <person name="Lucas S."/>
            <person name="Copeland A."/>
            <person name="Lapidus A."/>
            <person name="Glavina del Rio T."/>
            <person name="Tice H."/>
            <person name="Bruce D."/>
            <person name="Goodwin L."/>
            <person name="Pitluck S."/>
            <person name="Larimer F."/>
            <person name="Land M.L."/>
            <person name="Mouttaki H."/>
            <person name="He Z."/>
            <person name="Zhou J."/>
            <person name="Hemme C.L."/>
        </authorList>
    </citation>
    <scope>NUCLEOTIDE SEQUENCE [LARGE SCALE GENOMIC DNA]</scope>
    <source>
        <strain evidence="7">DSM 2782</strain>
    </source>
</reference>
<keyword evidence="8" id="KW-1185">Reference proteome</keyword>
<protein>
    <submittedName>
        <fullName evidence="7">AMP-dependent synthetase and ligase</fullName>
    </submittedName>
</protein>
<accession>F1TDR8</accession>
<keyword evidence="2" id="KW-0949">S-adenosyl-L-methionine</keyword>
<dbReference type="InterPro" id="IPR006158">
    <property type="entry name" value="Cobalamin-bd"/>
</dbReference>
<feature type="domain" description="B12-binding" evidence="6">
    <location>
        <begin position="236"/>
        <end position="373"/>
    </location>
</feature>
<dbReference type="Proteomes" id="UP000003860">
    <property type="component" value="Unassembled WGS sequence"/>
</dbReference>
<dbReference type="SFLD" id="SFLDG01082">
    <property type="entry name" value="B12-binding_domain_containing"/>
    <property type="match status" value="1"/>
</dbReference>
<dbReference type="Pfam" id="PF02310">
    <property type="entry name" value="B12-binding"/>
    <property type="match status" value="1"/>
</dbReference>
<dbReference type="SMART" id="SM00729">
    <property type="entry name" value="Elp3"/>
    <property type="match status" value="1"/>
</dbReference>
<dbReference type="GO" id="GO:0016874">
    <property type="term" value="F:ligase activity"/>
    <property type="evidence" value="ECO:0007669"/>
    <property type="project" value="UniProtKB-KW"/>
</dbReference>
<dbReference type="InterPro" id="IPR042099">
    <property type="entry name" value="ANL_N_sf"/>
</dbReference>